<organism evidence="2">
    <name type="scientific">Gordonia amarae</name>
    <dbReference type="NCBI Taxonomy" id="36821"/>
    <lineage>
        <taxon>Bacteria</taxon>
        <taxon>Bacillati</taxon>
        <taxon>Actinomycetota</taxon>
        <taxon>Actinomycetes</taxon>
        <taxon>Mycobacteriales</taxon>
        <taxon>Gordoniaceae</taxon>
        <taxon>Gordonia</taxon>
    </lineage>
</organism>
<dbReference type="PANTHER" id="PTHR43433">
    <property type="entry name" value="HYDROLASE, ALPHA/BETA FOLD FAMILY PROTEIN"/>
    <property type="match status" value="1"/>
</dbReference>
<dbReference type="AlphaFoldDB" id="A0A857LHG5"/>
<dbReference type="EMBL" id="CP045810">
    <property type="protein sequence ID" value="QHN37992.1"/>
    <property type="molecule type" value="Genomic_DNA"/>
</dbReference>
<name>A0A857LHG5_9ACTN</name>
<gene>
    <name evidence="2" type="ORF">GII30_01250</name>
</gene>
<dbReference type="InterPro" id="IPR029058">
    <property type="entry name" value="AB_hydrolase_fold"/>
</dbReference>
<dbReference type="PANTHER" id="PTHR43433:SF10">
    <property type="entry name" value="AB HYDROLASE-1 DOMAIN-CONTAINING PROTEIN"/>
    <property type="match status" value="1"/>
</dbReference>
<dbReference type="GO" id="GO:0016787">
    <property type="term" value="F:hydrolase activity"/>
    <property type="evidence" value="ECO:0007669"/>
    <property type="project" value="UniProtKB-KW"/>
</dbReference>
<dbReference type="InterPro" id="IPR000073">
    <property type="entry name" value="AB_hydrolase_1"/>
</dbReference>
<evidence type="ECO:0000313" key="2">
    <source>
        <dbReference type="EMBL" id="QHN37992.1"/>
    </source>
</evidence>
<evidence type="ECO:0000259" key="1">
    <source>
        <dbReference type="Pfam" id="PF00561"/>
    </source>
</evidence>
<sequence length="267" mass="28060">MTADADNPQVFAGLEYQRVGAVGGLPVVVHHGLVAGSATAPRATEAAAARGIELIGVARPGYGSSAPAGMESVADWHRLVTPLLDELGVGRYGVWGVSAGAPYSYALAALDPGRVTGVAITSGIGLVNDPAVVAEYGEESRRAFEFFRTSGLDAVREFWNNSLKQSLETAPADSPFIPGVIASLANDGYGPGREAWLQQRPWGFDFAAIVAPVRMWHAVDDDMVPFATAQMISRLVPDVVFEAVAGESHIPTDATVVAALEFLRSRG</sequence>
<dbReference type="Gene3D" id="3.40.50.1820">
    <property type="entry name" value="alpha/beta hydrolase"/>
    <property type="match status" value="1"/>
</dbReference>
<dbReference type="InterPro" id="IPR050471">
    <property type="entry name" value="AB_hydrolase"/>
</dbReference>
<protein>
    <submittedName>
        <fullName evidence="2">Alpha/beta fold hydrolase</fullName>
    </submittedName>
</protein>
<feature type="domain" description="AB hydrolase-1" evidence="1">
    <location>
        <begin position="26"/>
        <end position="147"/>
    </location>
</feature>
<dbReference type="RefSeq" id="WP_005189141.1">
    <property type="nucleotide sequence ID" value="NZ_CP045804.1"/>
</dbReference>
<reference evidence="2" key="1">
    <citation type="journal article" date="2021" name="Nat. Microbiol.">
        <title>Cocultivation of an ultrasmall environmental parasitic bacterium with lytic ability against bacteria associated with wastewater foams.</title>
        <authorList>
            <person name="Batinovic S."/>
            <person name="Rose J.J.A."/>
            <person name="Ratcliffe J."/>
            <person name="Seviour R.J."/>
            <person name="Petrovski S."/>
        </authorList>
    </citation>
    <scope>NUCLEOTIDE SEQUENCE</scope>
    <source>
        <strain evidence="2">CON44</strain>
    </source>
</reference>
<keyword evidence="2" id="KW-0378">Hydrolase</keyword>
<dbReference type="SUPFAM" id="SSF53474">
    <property type="entry name" value="alpha/beta-Hydrolases"/>
    <property type="match status" value="1"/>
</dbReference>
<accession>A0A857LHG5</accession>
<proteinExistence type="predicted"/>
<dbReference type="Pfam" id="PF00561">
    <property type="entry name" value="Abhydrolase_1"/>
    <property type="match status" value="1"/>
</dbReference>